<evidence type="ECO:0000313" key="3">
    <source>
        <dbReference type="Proteomes" id="UP000291142"/>
    </source>
</evidence>
<evidence type="ECO:0000313" key="2">
    <source>
        <dbReference type="EMBL" id="TBN05480.1"/>
    </source>
</evidence>
<dbReference type="OrthoDB" id="1454061at2"/>
<name>A0A4Q9FGV3_9FLAO</name>
<evidence type="ECO:0000256" key="1">
    <source>
        <dbReference type="SAM" id="Phobius"/>
    </source>
</evidence>
<comment type="caution">
    <text evidence="2">The sequence shown here is derived from an EMBL/GenBank/DDBJ whole genome shotgun (WGS) entry which is preliminary data.</text>
</comment>
<keyword evidence="3" id="KW-1185">Reference proteome</keyword>
<dbReference type="EMBL" id="SIRT01000002">
    <property type="protein sequence ID" value="TBN05480.1"/>
    <property type="molecule type" value="Genomic_DNA"/>
</dbReference>
<dbReference type="AlphaFoldDB" id="A0A4Q9FGV3"/>
<keyword evidence="1" id="KW-0472">Membrane</keyword>
<protein>
    <submittedName>
        <fullName evidence="2">Uncharacterized protein</fullName>
    </submittedName>
</protein>
<gene>
    <name evidence="2" type="ORF">EYD45_04170</name>
</gene>
<keyword evidence="1" id="KW-1133">Transmembrane helix</keyword>
<sequence>MPFVESFLSTVKSNKSIMLDKSKHFRKTMGGYKWSGKDQFNFSEATPEQLTEVRDKLLKERKKRNIKLGIVLLVIVISIWIILSLK</sequence>
<dbReference type="Proteomes" id="UP000291142">
    <property type="component" value="Unassembled WGS sequence"/>
</dbReference>
<feature type="transmembrane region" description="Helical" evidence="1">
    <location>
        <begin position="66"/>
        <end position="85"/>
    </location>
</feature>
<reference evidence="2 3" key="1">
    <citation type="submission" date="2019-02" db="EMBL/GenBank/DDBJ databases">
        <title>Hyunsoonleella sp., isolated from marine sediment.</title>
        <authorList>
            <person name="Liu B.-T."/>
        </authorList>
    </citation>
    <scope>NUCLEOTIDE SEQUENCE [LARGE SCALE GENOMIC DNA]</scope>
    <source>
        <strain evidence="2 3">T58</strain>
    </source>
</reference>
<accession>A0A4Q9FGV3</accession>
<keyword evidence="1" id="KW-0812">Transmembrane</keyword>
<proteinExistence type="predicted"/>
<organism evidence="2 3">
    <name type="scientific">Hyunsoonleella flava</name>
    <dbReference type="NCBI Taxonomy" id="2527939"/>
    <lineage>
        <taxon>Bacteria</taxon>
        <taxon>Pseudomonadati</taxon>
        <taxon>Bacteroidota</taxon>
        <taxon>Flavobacteriia</taxon>
        <taxon>Flavobacteriales</taxon>
        <taxon>Flavobacteriaceae</taxon>
    </lineage>
</organism>